<sequence length="90" mass="9548">MHELVLGIAIGAEDAQGVLGALWKEGVSPTIRGIPDFVKHHLVEDLLTAAMAMRVFGRDALAVLRRLAAASVLMGMSELRGRRDAGGGEQ</sequence>
<protein>
    <submittedName>
        <fullName evidence="1">Uncharacterized protein</fullName>
    </submittedName>
</protein>
<accession>A0A1V0TYQ2</accession>
<proteinExistence type="predicted"/>
<dbReference type="EMBL" id="CP020569">
    <property type="protein sequence ID" value="ARF58076.1"/>
    <property type="molecule type" value="Genomic_DNA"/>
</dbReference>
<dbReference type="AlphaFoldDB" id="A0A1V0TYQ2"/>
<dbReference type="OrthoDB" id="9967623at2"/>
<name>A0A1V0TYQ2_9ACTN</name>
<organism evidence="1 2">
    <name type="scientific">Streptomyces gilvosporeus</name>
    <dbReference type="NCBI Taxonomy" id="553510"/>
    <lineage>
        <taxon>Bacteria</taxon>
        <taxon>Bacillati</taxon>
        <taxon>Actinomycetota</taxon>
        <taxon>Actinomycetes</taxon>
        <taxon>Kitasatosporales</taxon>
        <taxon>Streptomycetaceae</taxon>
        <taxon>Streptomyces</taxon>
    </lineage>
</organism>
<evidence type="ECO:0000313" key="2">
    <source>
        <dbReference type="Proteomes" id="UP000192726"/>
    </source>
</evidence>
<dbReference type="RefSeq" id="WP_083108069.1">
    <property type="nucleotide sequence ID" value="NZ_CP020569.1"/>
</dbReference>
<reference evidence="1 2" key="1">
    <citation type="submission" date="2017-04" db="EMBL/GenBank/DDBJ databases">
        <title>Complete Genome Sequence of Streptomyces gilvosporeus F607, a Capable Producer of Natamycin.</title>
        <authorList>
            <person name="Zong G."/>
            <person name="Zhong C."/>
            <person name="Fu J."/>
            <person name="Qin R."/>
            <person name="Cao G."/>
        </authorList>
    </citation>
    <scope>NUCLEOTIDE SEQUENCE [LARGE SCALE GENOMIC DNA]</scope>
    <source>
        <strain evidence="1 2">F607</strain>
    </source>
</reference>
<dbReference type="Proteomes" id="UP000192726">
    <property type="component" value="Chromosome"/>
</dbReference>
<evidence type="ECO:0000313" key="1">
    <source>
        <dbReference type="EMBL" id="ARF58076.1"/>
    </source>
</evidence>
<gene>
    <name evidence="1" type="ORF">B1H19_31335</name>
</gene>
<dbReference type="KEGG" id="sgv:B1H19_31335"/>
<keyword evidence="2" id="KW-1185">Reference proteome</keyword>
<dbReference type="STRING" id="553510.B1H19_31335"/>